<feature type="binding site" evidence="2">
    <location>
        <begin position="89"/>
        <end position="92"/>
    </location>
    <ligand>
        <name>substrate</name>
    </ligand>
</feature>
<evidence type="ECO:0000313" key="4">
    <source>
        <dbReference type="Proteomes" id="UP000028488"/>
    </source>
</evidence>
<feature type="active site" description="Tele-phosphohistidine intermediate" evidence="1">
    <location>
        <position position="17"/>
    </location>
</feature>
<dbReference type="PANTHER" id="PTHR48100:SF15">
    <property type="entry name" value="SEDOHEPTULOSE 1,7-BISPHOSPHATASE"/>
    <property type="match status" value="1"/>
</dbReference>
<gene>
    <name evidence="3" type="ORF">EP51_08770</name>
</gene>
<dbReference type="InterPro" id="IPR029033">
    <property type="entry name" value="His_PPase_superfam"/>
</dbReference>
<evidence type="ECO:0000256" key="1">
    <source>
        <dbReference type="PIRSR" id="PIRSR613078-1"/>
    </source>
</evidence>
<sequence length="204" mass="22960">MPPSDSPRGRRIVLLRHGETEWARWGKHTGRTDVHLTELGEAQARRVGPAMDALELRDPLVIVSPRQRARETAELAGLKIQRTWDALAEWDYGIYEGMTTPEIRQQVPDWTVWTHPCPRGEQAEQVHTRCDLVLSVAHSQLVDRDVILVGHGHFSRALIARWAELPISEGRRFAMSPGAYSVLGFEHGAQQVVSHNVTSEEGAR</sequence>
<name>A0A076EEF7_RHOOP</name>
<dbReference type="EMBL" id="CP008947">
    <property type="protein sequence ID" value="AII04685.1"/>
    <property type="molecule type" value="Genomic_DNA"/>
</dbReference>
<proteinExistence type="predicted"/>
<dbReference type="CDD" id="cd07067">
    <property type="entry name" value="HP_PGM_like"/>
    <property type="match status" value="1"/>
</dbReference>
<organism evidence="3 4">
    <name type="scientific">Rhodococcus opacus</name>
    <name type="common">Nocardia opaca</name>
    <dbReference type="NCBI Taxonomy" id="37919"/>
    <lineage>
        <taxon>Bacteria</taxon>
        <taxon>Bacillati</taxon>
        <taxon>Actinomycetota</taxon>
        <taxon>Actinomycetes</taxon>
        <taxon>Mycobacteriales</taxon>
        <taxon>Nocardiaceae</taxon>
        <taxon>Rhodococcus</taxon>
    </lineage>
</organism>
<dbReference type="NCBIfam" id="NF009993">
    <property type="entry name" value="PRK13462.1"/>
    <property type="match status" value="1"/>
</dbReference>
<dbReference type="SMART" id="SM00855">
    <property type="entry name" value="PGAM"/>
    <property type="match status" value="1"/>
</dbReference>
<dbReference type="InterPro" id="IPR013078">
    <property type="entry name" value="His_Pase_superF_clade-1"/>
</dbReference>
<feature type="active site" description="Proton donor/acceptor" evidence="1">
    <location>
        <position position="89"/>
    </location>
</feature>
<dbReference type="SUPFAM" id="SSF53254">
    <property type="entry name" value="Phosphoglycerate mutase-like"/>
    <property type="match status" value="1"/>
</dbReference>
<feature type="binding site" evidence="2">
    <location>
        <begin position="29"/>
        <end position="30"/>
    </location>
    <ligand>
        <name>substrate</name>
    </ligand>
</feature>
<dbReference type="AlphaFoldDB" id="A0A076EEF7"/>
<dbReference type="GO" id="GO:0070297">
    <property type="term" value="P:regulation of phosphorelay signal transduction system"/>
    <property type="evidence" value="ECO:0007669"/>
    <property type="project" value="TreeGrafter"/>
</dbReference>
<dbReference type="GeneID" id="69890744"/>
<dbReference type="GO" id="GO:0101006">
    <property type="term" value="F:protein histidine phosphatase activity"/>
    <property type="evidence" value="ECO:0007669"/>
    <property type="project" value="TreeGrafter"/>
</dbReference>
<evidence type="ECO:0000256" key="2">
    <source>
        <dbReference type="PIRSR" id="PIRSR613078-2"/>
    </source>
</evidence>
<feature type="binding site" evidence="2">
    <location>
        <position position="68"/>
    </location>
    <ligand>
        <name>substrate</name>
    </ligand>
</feature>
<protein>
    <submittedName>
        <fullName evidence="3">Histidine phosphatase</fullName>
    </submittedName>
</protein>
<dbReference type="InterPro" id="IPR050275">
    <property type="entry name" value="PGM_Phosphatase"/>
</dbReference>
<evidence type="ECO:0000313" key="3">
    <source>
        <dbReference type="EMBL" id="AII04685.1"/>
    </source>
</evidence>
<dbReference type="Pfam" id="PF00300">
    <property type="entry name" value="His_Phos_1"/>
    <property type="match status" value="1"/>
</dbReference>
<dbReference type="Proteomes" id="UP000028488">
    <property type="component" value="Chromosome"/>
</dbReference>
<reference evidence="3 4" key="1">
    <citation type="submission" date="2014-07" db="EMBL/GenBank/DDBJ databases">
        <title>Genome Sequence of Rhodococcus opacus Strain R7, a Biodegrader of Mono- and Polycyclic Aromatic Hydrocarbons.</title>
        <authorList>
            <person name="Di Gennaro P."/>
            <person name="Zampolli J."/>
            <person name="Presti I."/>
            <person name="Cappelletti M."/>
            <person name="D'Ursi P."/>
            <person name="Orro A."/>
            <person name="Mezzelani A."/>
            <person name="Milanesi L."/>
        </authorList>
    </citation>
    <scope>NUCLEOTIDE SEQUENCE [LARGE SCALE GENOMIC DNA]</scope>
    <source>
        <strain evidence="3 4">R7</strain>
    </source>
</reference>
<dbReference type="PANTHER" id="PTHR48100">
    <property type="entry name" value="BROAD-SPECIFICITY PHOSPHATASE YOR283W-RELATED"/>
    <property type="match status" value="1"/>
</dbReference>
<dbReference type="eggNOG" id="COG0406">
    <property type="taxonomic scope" value="Bacteria"/>
</dbReference>
<dbReference type="RefSeq" id="WP_005240106.1">
    <property type="nucleotide sequence ID" value="NZ_CP008947.1"/>
</dbReference>
<accession>A0A076EEF7</accession>
<dbReference type="Gene3D" id="3.40.50.1240">
    <property type="entry name" value="Phosphoglycerate mutase-like"/>
    <property type="match status" value="1"/>
</dbReference>